<feature type="region of interest" description="Disordered" evidence="1">
    <location>
        <begin position="1"/>
        <end position="43"/>
    </location>
</feature>
<dbReference type="Proteomes" id="UP000054560">
    <property type="component" value="Unassembled WGS sequence"/>
</dbReference>
<dbReference type="AlphaFoldDB" id="A0A0L0GAI9"/>
<gene>
    <name evidence="2" type="ORF">SARC_02527</name>
</gene>
<evidence type="ECO:0000256" key="1">
    <source>
        <dbReference type="SAM" id="MobiDB-lite"/>
    </source>
</evidence>
<dbReference type="GeneID" id="25903031"/>
<feature type="compositionally biased region" description="Basic and acidic residues" evidence="1">
    <location>
        <begin position="1"/>
        <end position="17"/>
    </location>
</feature>
<dbReference type="EMBL" id="KQ241711">
    <property type="protein sequence ID" value="KNC85268.1"/>
    <property type="molecule type" value="Genomic_DNA"/>
</dbReference>
<sequence>QDSQRSRVDYTGDRLYSDAHGNMIGPQRPRMAHQHNSNTRGDQLVSVNGNLTALFPLDISAPPEPSPFNALVAGTVRFKV</sequence>
<feature type="non-terminal residue" evidence="2">
    <location>
        <position position="1"/>
    </location>
</feature>
<evidence type="ECO:0000313" key="2">
    <source>
        <dbReference type="EMBL" id="KNC85268.1"/>
    </source>
</evidence>
<protein>
    <submittedName>
        <fullName evidence="2">Uncharacterized protein</fullName>
    </submittedName>
</protein>
<name>A0A0L0GAI9_9EUKA</name>
<accession>A0A0L0GAI9</accession>
<keyword evidence="3" id="KW-1185">Reference proteome</keyword>
<reference evidence="2 3" key="1">
    <citation type="submission" date="2011-02" db="EMBL/GenBank/DDBJ databases">
        <title>The Genome Sequence of Sphaeroforma arctica JP610.</title>
        <authorList>
            <consortium name="The Broad Institute Genome Sequencing Platform"/>
            <person name="Russ C."/>
            <person name="Cuomo C."/>
            <person name="Young S.K."/>
            <person name="Zeng Q."/>
            <person name="Gargeya S."/>
            <person name="Alvarado L."/>
            <person name="Berlin A."/>
            <person name="Chapman S.B."/>
            <person name="Chen Z."/>
            <person name="Freedman E."/>
            <person name="Gellesch M."/>
            <person name="Goldberg J."/>
            <person name="Griggs A."/>
            <person name="Gujja S."/>
            <person name="Heilman E."/>
            <person name="Heiman D."/>
            <person name="Howarth C."/>
            <person name="Mehta T."/>
            <person name="Neiman D."/>
            <person name="Pearson M."/>
            <person name="Roberts A."/>
            <person name="Saif S."/>
            <person name="Shea T."/>
            <person name="Shenoy N."/>
            <person name="Sisk P."/>
            <person name="Stolte C."/>
            <person name="Sykes S."/>
            <person name="White J."/>
            <person name="Yandava C."/>
            <person name="Burger G."/>
            <person name="Gray M.W."/>
            <person name="Holland P.W.H."/>
            <person name="King N."/>
            <person name="Lang F.B.F."/>
            <person name="Roger A.J."/>
            <person name="Ruiz-Trillo I."/>
            <person name="Haas B."/>
            <person name="Nusbaum C."/>
            <person name="Birren B."/>
        </authorList>
    </citation>
    <scope>NUCLEOTIDE SEQUENCE [LARGE SCALE GENOMIC DNA]</scope>
    <source>
        <strain evidence="2 3">JP610</strain>
    </source>
</reference>
<dbReference type="RefSeq" id="XP_014159170.1">
    <property type="nucleotide sequence ID" value="XM_014303695.1"/>
</dbReference>
<organism evidence="2 3">
    <name type="scientific">Sphaeroforma arctica JP610</name>
    <dbReference type="NCBI Taxonomy" id="667725"/>
    <lineage>
        <taxon>Eukaryota</taxon>
        <taxon>Ichthyosporea</taxon>
        <taxon>Ichthyophonida</taxon>
        <taxon>Sphaeroforma</taxon>
    </lineage>
</organism>
<evidence type="ECO:0000313" key="3">
    <source>
        <dbReference type="Proteomes" id="UP000054560"/>
    </source>
</evidence>
<proteinExistence type="predicted"/>
<feature type="compositionally biased region" description="Polar residues" evidence="1">
    <location>
        <begin position="34"/>
        <end position="43"/>
    </location>
</feature>